<accession>A0A8S3TCW9</accession>
<keyword evidence="3" id="KW-1185">Reference proteome</keyword>
<feature type="compositionally biased region" description="Polar residues" evidence="1">
    <location>
        <begin position="359"/>
        <end position="370"/>
    </location>
</feature>
<feature type="compositionally biased region" description="Polar residues" evidence="1">
    <location>
        <begin position="297"/>
        <end position="307"/>
    </location>
</feature>
<feature type="compositionally biased region" description="Basic and acidic residues" evidence="1">
    <location>
        <begin position="308"/>
        <end position="317"/>
    </location>
</feature>
<evidence type="ECO:0000256" key="1">
    <source>
        <dbReference type="SAM" id="MobiDB-lite"/>
    </source>
</evidence>
<feature type="compositionally biased region" description="Basic and acidic residues" evidence="1">
    <location>
        <begin position="453"/>
        <end position="471"/>
    </location>
</feature>
<feature type="compositionally biased region" description="Polar residues" evidence="1">
    <location>
        <begin position="210"/>
        <end position="224"/>
    </location>
</feature>
<dbReference type="AlphaFoldDB" id="A0A8S3TCW9"/>
<evidence type="ECO:0000313" key="2">
    <source>
        <dbReference type="EMBL" id="CAG2229300.1"/>
    </source>
</evidence>
<protein>
    <submittedName>
        <fullName evidence="2">Uncharacterized protein</fullName>
    </submittedName>
</protein>
<feature type="compositionally biased region" description="Polar residues" evidence="1">
    <location>
        <begin position="234"/>
        <end position="257"/>
    </location>
</feature>
<feature type="compositionally biased region" description="Basic and acidic residues" evidence="1">
    <location>
        <begin position="344"/>
        <end position="357"/>
    </location>
</feature>
<dbReference type="Proteomes" id="UP000683360">
    <property type="component" value="Unassembled WGS sequence"/>
</dbReference>
<sequence length="471" mass="53380">MNVKKPPISAIEVRSLPSKAVFRSEKIEVRSLPSKAVVKSEKIEVRSLPSKAVVKSEKIDVLQSSSSQLSLDGVVNLEANNSKSDNSTFNRVDTEFVTKISHEPSSLLSKWKPITKKKYILPTNLLEKVTSIIQIVYKTNESISFNQFAETVKLTSSNVVSKTGKNSFVKQVIDNQTKTIPSNKITLKMTDVEDEQASTNSKSKFKRSEVNNQKYTVKGQQTDTKSFKKENTIKNENNQKLSQHGNSVERNSQSTVKSLAAPYKSPTRGMQIKTDKDKEAHTVINVNTRNPRRKNVNGESKSEINSTENKKKKDGKPTSKINIQVKESKLNQGNILNKVFITKSEPDKDREKGDKKRIQGNSIKSAESSKSCTTDEIADDFLPLISTDVLQSDISNEDCEPYNLEDLFTGILDIKYEKWKKRENRKAKKQATSNFHDDRKERKKASKLFCGHSDNKPRDHQRNWRCSDRHV</sequence>
<comment type="caution">
    <text evidence="2">The sequence shown here is derived from an EMBL/GenBank/DDBJ whole genome shotgun (WGS) entry which is preliminary data.</text>
</comment>
<gene>
    <name evidence="2" type="ORF">MEDL_42217</name>
</gene>
<feature type="region of interest" description="Disordered" evidence="1">
    <location>
        <begin position="192"/>
        <end position="320"/>
    </location>
</feature>
<proteinExistence type="predicted"/>
<feature type="region of interest" description="Disordered" evidence="1">
    <location>
        <begin position="341"/>
        <end position="370"/>
    </location>
</feature>
<reference evidence="2" key="1">
    <citation type="submission" date="2021-03" db="EMBL/GenBank/DDBJ databases">
        <authorList>
            <person name="Bekaert M."/>
        </authorList>
    </citation>
    <scope>NUCLEOTIDE SEQUENCE</scope>
</reference>
<feature type="region of interest" description="Disordered" evidence="1">
    <location>
        <begin position="423"/>
        <end position="471"/>
    </location>
</feature>
<dbReference type="OrthoDB" id="277832at2759"/>
<name>A0A8S3TCW9_MYTED</name>
<evidence type="ECO:0000313" key="3">
    <source>
        <dbReference type="Proteomes" id="UP000683360"/>
    </source>
</evidence>
<organism evidence="2 3">
    <name type="scientific">Mytilus edulis</name>
    <name type="common">Blue mussel</name>
    <dbReference type="NCBI Taxonomy" id="6550"/>
    <lineage>
        <taxon>Eukaryota</taxon>
        <taxon>Metazoa</taxon>
        <taxon>Spiralia</taxon>
        <taxon>Lophotrochozoa</taxon>
        <taxon>Mollusca</taxon>
        <taxon>Bivalvia</taxon>
        <taxon>Autobranchia</taxon>
        <taxon>Pteriomorphia</taxon>
        <taxon>Mytilida</taxon>
        <taxon>Mytiloidea</taxon>
        <taxon>Mytilidae</taxon>
        <taxon>Mytilinae</taxon>
        <taxon>Mytilus</taxon>
    </lineage>
</organism>
<dbReference type="EMBL" id="CAJPWZ010002023">
    <property type="protein sequence ID" value="CAG2229300.1"/>
    <property type="molecule type" value="Genomic_DNA"/>
</dbReference>